<dbReference type="InterPro" id="IPR003230">
    <property type="entry name" value="DltC"/>
</dbReference>
<dbReference type="NCBIfam" id="TIGR01688">
    <property type="entry name" value="dltC"/>
    <property type="match status" value="1"/>
</dbReference>
<dbReference type="InterPro" id="IPR009081">
    <property type="entry name" value="PP-bd_ACP"/>
</dbReference>
<dbReference type="PROSITE" id="PS50075">
    <property type="entry name" value="CARRIER"/>
    <property type="match status" value="1"/>
</dbReference>
<feature type="modified residue" description="O-(pantetheine 4'-phosphoryl)serine" evidence="5">
    <location>
        <position position="37"/>
    </location>
</feature>
<dbReference type="Gene3D" id="1.10.1200.10">
    <property type="entry name" value="ACP-like"/>
    <property type="match status" value="1"/>
</dbReference>
<keyword evidence="4 5" id="KW-0961">Cell wall biogenesis/degradation</keyword>
<evidence type="ECO:0000256" key="1">
    <source>
        <dbReference type="ARBA" id="ARBA00022450"/>
    </source>
</evidence>
<evidence type="ECO:0000256" key="5">
    <source>
        <dbReference type="HAMAP-Rule" id="MF_00565"/>
    </source>
</evidence>
<comment type="function">
    <text evidence="5">Carrier protein involved in the D-alanylation of lipoteichoic acid (LTA). The loading of thioester-linked D-alanine onto DltC is catalyzed by D-alanine--D-alanyl carrier protein ligase DltA. The DltC-carried D-alanyl group is further transferred to cell membrane phosphatidylglycerol (PG) by forming an ester bond, probably catalyzed by DltD. D-alanylation of LTA plays an important role in modulating the properties of the cell wall in Gram-positive bacteria, influencing the net charge of the cell wall.</text>
</comment>
<dbReference type="NCBIfam" id="NF003464">
    <property type="entry name" value="PRK05087.1"/>
    <property type="match status" value="1"/>
</dbReference>
<proteinExistence type="inferred from homology"/>
<keyword evidence="7" id="KW-0436">Ligase</keyword>
<dbReference type="Proteomes" id="UP000194853">
    <property type="component" value="Unassembled WGS sequence"/>
</dbReference>
<dbReference type="EMBL" id="MOOS01000120">
    <property type="protein sequence ID" value="OUB66424.1"/>
    <property type="molecule type" value="Genomic_DNA"/>
</dbReference>
<evidence type="ECO:0000313" key="7">
    <source>
        <dbReference type="EMBL" id="OUB66424.1"/>
    </source>
</evidence>
<dbReference type="Pfam" id="PF00550">
    <property type="entry name" value="PP-binding"/>
    <property type="match status" value="1"/>
</dbReference>
<reference evidence="7 8" key="1">
    <citation type="submission" date="2016-10" db="EMBL/GenBank/DDBJ databases">
        <title>Comparative genomics of Bacillus thuringiensis reveals a path to pathogens against multiple invertebrate hosts.</title>
        <authorList>
            <person name="Zheng J."/>
            <person name="Gao Q."/>
            <person name="Liu H."/>
            <person name="Peng D."/>
            <person name="Ruan L."/>
            <person name="Sun M."/>
        </authorList>
    </citation>
    <scope>NUCLEOTIDE SEQUENCE [LARGE SCALE GENOMIC DNA]</scope>
    <source>
        <strain evidence="7">BGSC 4CF1</strain>
    </source>
</reference>
<dbReference type="GO" id="GO:0036370">
    <property type="term" value="F:D-alanyl carrier activity"/>
    <property type="evidence" value="ECO:0007669"/>
    <property type="project" value="UniProtKB-UniRule"/>
</dbReference>
<dbReference type="RefSeq" id="WP_086404222.1">
    <property type="nucleotide sequence ID" value="NZ_MOOS01000120.1"/>
</dbReference>
<keyword evidence="1 5" id="KW-0596">Phosphopantetheine</keyword>
<protein>
    <recommendedName>
        <fullName evidence="5">D-alanyl carrier protein</fullName>
        <shortName evidence="5">DCP</shortName>
    </recommendedName>
    <alternativeName>
        <fullName evidence="5">D-alanine--poly(phosphoribitol) ligase subunit 2</fullName>
    </alternativeName>
</protein>
<evidence type="ECO:0000313" key="8">
    <source>
        <dbReference type="Proteomes" id="UP000194853"/>
    </source>
</evidence>
<comment type="pathway">
    <text evidence="5">Cell wall biogenesis; lipoteichoic acid biosynthesis.</text>
</comment>
<keyword evidence="3 5" id="KW-0597">Phosphoprotein</keyword>
<dbReference type="GO" id="GO:0005737">
    <property type="term" value="C:cytoplasm"/>
    <property type="evidence" value="ECO:0007669"/>
    <property type="project" value="UniProtKB-SubCell"/>
</dbReference>
<dbReference type="InterPro" id="IPR036736">
    <property type="entry name" value="ACP-like_sf"/>
</dbReference>
<comment type="similarity">
    <text evidence="5">Belongs to the DltC family.</text>
</comment>
<accession>A0A9X6M4Z5</accession>
<keyword evidence="2 5" id="KW-0963">Cytoplasm</keyword>
<dbReference type="GO" id="GO:0071555">
    <property type="term" value="P:cell wall organization"/>
    <property type="evidence" value="ECO:0007669"/>
    <property type="project" value="UniProtKB-KW"/>
</dbReference>
<sequence length="88" mass="10152">MTKFKNQVLDILEEVCENDIVKENPDVELFEEGILDSFGTVSLLVEFQERLGIEVSISDFDRDQWTTPNMISNYSAYSDKKGFCCKVF</sequence>
<gene>
    <name evidence="5" type="primary">dltC</name>
    <name evidence="7" type="ORF">BK750_16195</name>
</gene>
<dbReference type="AlphaFoldDB" id="A0A9X6M4Z5"/>
<evidence type="ECO:0000256" key="2">
    <source>
        <dbReference type="ARBA" id="ARBA00022490"/>
    </source>
</evidence>
<feature type="domain" description="Carrier" evidence="6">
    <location>
        <begin position="2"/>
        <end position="79"/>
    </location>
</feature>
<dbReference type="HAMAP" id="MF_00565">
    <property type="entry name" value="DltC"/>
    <property type="match status" value="1"/>
</dbReference>
<evidence type="ECO:0000256" key="3">
    <source>
        <dbReference type="ARBA" id="ARBA00022553"/>
    </source>
</evidence>
<evidence type="ECO:0000259" key="6">
    <source>
        <dbReference type="PROSITE" id="PS50075"/>
    </source>
</evidence>
<evidence type="ECO:0000256" key="4">
    <source>
        <dbReference type="ARBA" id="ARBA00023316"/>
    </source>
</evidence>
<dbReference type="GO" id="GO:0016874">
    <property type="term" value="F:ligase activity"/>
    <property type="evidence" value="ECO:0007669"/>
    <property type="project" value="UniProtKB-KW"/>
</dbReference>
<comment type="subcellular location">
    <subcellularLocation>
        <location evidence="5">Cytoplasm</location>
    </subcellularLocation>
</comment>
<dbReference type="FunFam" id="1.10.1200.10:FF:000004">
    <property type="entry name" value="D-alanyl carrier protein"/>
    <property type="match status" value="1"/>
</dbReference>
<name>A0A9X6M4Z5_BACTJ</name>
<dbReference type="SUPFAM" id="SSF47336">
    <property type="entry name" value="ACP-like"/>
    <property type="match status" value="1"/>
</dbReference>
<organism evidence="7 8">
    <name type="scientific">Bacillus thuringiensis subsp. jegathesan</name>
    <dbReference type="NCBI Taxonomy" id="56955"/>
    <lineage>
        <taxon>Bacteria</taxon>
        <taxon>Bacillati</taxon>
        <taxon>Bacillota</taxon>
        <taxon>Bacilli</taxon>
        <taxon>Bacillales</taxon>
        <taxon>Bacillaceae</taxon>
        <taxon>Bacillus</taxon>
        <taxon>Bacillus cereus group</taxon>
    </lineage>
</organism>
<dbReference type="GO" id="GO:0070395">
    <property type="term" value="P:lipoteichoic acid biosynthetic process"/>
    <property type="evidence" value="ECO:0007669"/>
    <property type="project" value="UniProtKB-UniRule"/>
</dbReference>
<comment type="caution">
    <text evidence="7">The sequence shown here is derived from an EMBL/GenBank/DDBJ whole genome shotgun (WGS) entry which is preliminary data.</text>
</comment>
<comment type="PTM">
    <text evidence="5">4'-phosphopantetheine is transferred from CoA to a specific serine of apo-DCP.</text>
</comment>